<proteinExistence type="inferred from homology"/>
<dbReference type="Pfam" id="PF00126">
    <property type="entry name" value="HTH_1"/>
    <property type="match status" value="1"/>
</dbReference>
<keyword evidence="5" id="KW-0804">Transcription</keyword>
<evidence type="ECO:0000256" key="1">
    <source>
        <dbReference type="ARBA" id="ARBA00009437"/>
    </source>
</evidence>
<dbReference type="PROSITE" id="PS50931">
    <property type="entry name" value="HTH_LYSR"/>
    <property type="match status" value="1"/>
</dbReference>
<reference evidence="7 8" key="1">
    <citation type="submission" date="2019-07" db="EMBL/GenBank/DDBJ databases">
        <title>Whole genome shotgun sequence of Reyranella soli NBRC 108950.</title>
        <authorList>
            <person name="Hosoyama A."/>
            <person name="Uohara A."/>
            <person name="Ohji S."/>
            <person name="Ichikawa N."/>
        </authorList>
    </citation>
    <scope>NUCLEOTIDE SEQUENCE [LARGE SCALE GENOMIC DNA]</scope>
    <source>
        <strain evidence="7 8">NBRC 108950</strain>
    </source>
</reference>
<dbReference type="PANTHER" id="PTHR30293">
    <property type="entry name" value="TRANSCRIPTIONAL REGULATORY PROTEIN NAC-RELATED"/>
    <property type="match status" value="1"/>
</dbReference>
<dbReference type="AlphaFoldDB" id="A0A512NA86"/>
<dbReference type="PRINTS" id="PR00039">
    <property type="entry name" value="HTHLYSR"/>
</dbReference>
<dbReference type="InterPro" id="IPR000847">
    <property type="entry name" value="LysR_HTH_N"/>
</dbReference>
<dbReference type="InterPro" id="IPR005119">
    <property type="entry name" value="LysR_subst-bd"/>
</dbReference>
<dbReference type="GO" id="GO:2000142">
    <property type="term" value="P:regulation of DNA-templated transcription initiation"/>
    <property type="evidence" value="ECO:0007669"/>
    <property type="project" value="TreeGrafter"/>
</dbReference>
<dbReference type="InterPro" id="IPR036390">
    <property type="entry name" value="WH_DNA-bd_sf"/>
</dbReference>
<evidence type="ECO:0000256" key="4">
    <source>
        <dbReference type="ARBA" id="ARBA00023159"/>
    </source>
</evidence>
<protein>
    <submittedName>
        <fullName evidence="7">LysR family transcriptional regulator</fullName>
    </submittedName>
</protein>
<dbReference type="Gene3D" id="3.40.190.10">
    <property type="entry name" value="Periplasmic binding protein-like II"/>
    <property type="match status" value="2"/>
</dbReference>
<gene>
    <name evidence="7" type="ORF">RSO01_30440</name>
</gene>
<dbReference type="SUPFAM" id="SSF53850">
    <property type="entry name" value="Periplasmic binding protein-like II"/>
    <property type="match status" value="1"/>
</dbReference>
<evidence type="ECO:0000256" key="2">
    <source>
        <dbReference type="ARBA" id="ARBA00023015"/>
    </source>
</evidence>
<accession>A0A512NA86</accession>
<keyword evidence="4" id="KW-0010">Activator</keyword>
<dbReference type="Proteomes" id="UP000321058">
    <property type="component" value="Unassembled WGS sequence"/>
</dbReference>
<dbReference type="EMBL" id="BKAJ01000048">
    <property type="protein sequence ID" value="GEP55878.1"/>
    <property type="molecule type" value="Genomic_DNA"/>
</dbReference>
<keyword evidence="8" id="KW-1185">Reference proteome</keyword>
<keyword evidence="2" id="KW-0805">Transcription regulation</keyword>
<dbReference type="SUPFAM" id="SSF46785">
    <property type="entry name" value="Winged helix' DNA-binding domain"/>
    <property type="match status" value="1"/>
</dbReference>
<evidence type="ECO:0000313" key="7">
    <source>
        <dbReference type="EMBL" id="GEP55878.1"/>
    </source>
</evidence>
<feature type="domain" description="HTH lysR-type" evidence="6">
    <location>
        <begin position="1"/>
        <end position="58"/>
    </location>
</feature>
<dbReference type="PANTHER" id="PTHR30293:SF0">
    <property type="entry name" value="NITROGEN ASSIMILATION REGULATORY PROTEIN NAC"/>
    <property type="match status" value="1"/>
</dbReference>
<comment type="similarity">
    <text evidence="1">Belongs to the LysR transcriptional regulatory family.</text>
</comment>
<dbReference type="RefSeq" id="WP_147149958.1">
    <property type="nucleotide sequence ID" value="NZ_BKAJ01000048.1"/>
</dbReference>
<comment type="caution">
    <text evidence="7">The sequence shown here is derived from an EMBL/GenBank/DDBJ whole genome shotgun (WGS) entry which is preliminary data.</text>
</comment>
<evidence type="ECO:0000256" key="3">
    <source>
        <dbReference type="ARBA" id="ARBA00023125"/>
    </source>
</evidence>
<dbReference type="Gene3D" id="1.10.10.10">
    <property type="entry name" value="Winged helix-like DNA-binding domain superfamily/Winged helix DNA-binding domain"/>
    <property type="match status" value="1"/>
</dbReference>
<keyword evidence="3" id="KW-0238">DNA-binding</keyword>
<dbReference type="Pfam" id="PF03466">
    <property type="entry name" value="LysR_substrate"/>
    <property type="match status" value="1"/>
</dbReference>
<organism evidence="7 8">
    <name type="scientific">Reyranella soli</name>
    <dbReference type="NCBI Taxonomy" id="1230389"/>
    <lineage>
        <taxon>Bacteria</taxon>
        <taxon>Pseudomonadati</taxon>
        <taxon>Pseudomonadota</taxon>
        <taxon>Alphaproteobacteria</taxon>
        <taxon>Hyphomicrobiales</taxon>
        <taxon>Reyranellaceae</taxon>
        <taxon>Reyranella</taxon>
    </lineage>
</organism>
<dbReference type="InterPro" id="IPR036388">
    <property type="entry name" value="WH-like_DNA-bd_sf"/>
</dbReference>
<dbReference type="GO" id="GO:0003677">
    <property type="term" value="F:DNA binding"/>
    <property type="evidence" value="ECO:0007669"/>
    <property type="project" value="UniProtKB-KW"/>
</dbReference>
<dbReference type="OrthoDB" id="8479357at2"/>
<dbReference type="GO" id="GO:0003700">
    <property type="term" value="F:DNA-binding transcription factor activity"/>
    <property type="evidence" value="ECO:0007669"/>
    <property type="project" value="InterPro"/>
</dbReference>
<dbReference type="FunFam" id="1.10.10.10:FF:000001">
    <property type="entry name" value="LysR family transcriptional regulator"/>
    <property type="match status" value="1"/>
</dbReference>
<evidence type="ECO:0000259" key="6">
    <source>
        <dbReference type="PROSITE" id="PS50931"/>
    </source>
</evidence>
<name>A0A512NA86_9HYPH</name>
<sequence>MDVRQLRYFMRIVEKRSLSRAAADLRVSQSSLSLHVANLEQELGVELLVRSRRGVALTECGELLLTRARAIIGQVDATMEEIRSFAENPAGVVTLGLPASIAAFFSAPLLMQLKVRYPKITLRIVDGVTSRLLAWAHEKRVDLAMVTEVGPLAALGAERLVSETLYLVGAGPRRFGNAFAVNAANLASVPLVLPSREHGTRLLVEEYAKALGIDLLVKFEVDAVPAIKELVRSGFGCTFLPATAIKEEAARGEFWTVELVEPALVRIVTLVRPLKGKTNPASDAARAVIRDLVIKLVDGGDWPGTLLLKPTTNSPSIADHIDWL</sequence>
<evidence type="ECO:0000313" key="8">
    <source>
        <dbReference type="Proteomes" id="UP000321058"/>
    </source>
</evidence>
<evidence type="ECO:0000256" key="5">
    <source>
        <dbReference type="ARBA" id="ARBA00023163"/>
    </source>
</evidence>